<gene>
    <name evidence="3" type="ORF">A2519_13795</name>
</gene>
<sequence length="342" mass="38208">MKQINVAALLRTFLINGPASQTQLVEITNLKKPTVSVLINQLKEQGLIFGTGSGNSSLQGGRKPQFIDINRTNIVGLGVSLRNLDLQFGLYDLQGKQIWQTAIQLGKNHSSIWAPIILKTIKKIQQRCAARQQVFLGTGFAIGCIFNPLRNNLNAISNNDEKDLSVNELFSSHLQNTAVVVDDFPNAMAIGEMWFGRAKDLSDFIYFQPVHPKLTIIIDKKIYRGHRFFAGEIGDCVMGAVPMRDLKGKAGFFTDAAFLQWLYELTLYYDPEKIIISAESAPAGLKDNLAAINGFIGDRYRERHPAFIKDDFIQFGTLDSSETVKGAVALVFENYFYSYKVQ</sequence>
<dbReference type="PANTHER" id="PTHR18964">
    <property type="entry name" value="ROK (REPRESSOR, ORF, KINASE) FAMILY"/>
    <property type="match status" value="1"/>
</dbReference>
<proteinExistence type="inferred from homology"/>
<organism evidence="3 4">
    <name type="scientific">Candidatus Raymondbacteria bacterium RIFOXYD12_FULL_49_13</name>
    <dbReference type="NCBI Taxonomy" id="1817890"/>
    <lineage>
        <taxon>Bacteria</taxon>
        <taxon>Raymondiibacteriota</taxon>
    </lineage>
</organism>
<comment type="similarity">
    <text evidence="1">Belongs to the ROK (NagC/XylR) family.</text>
</comment>
<feature type="domain" description="HTH marR-type" evidence="2">
    <location>
        <begin position="9"/>
        <end position="49"/>
    </location>
</feature>
<dbReference type="InterPro" id="IPR036390">
    <property type="entry name" value="WH_DNA-bd_sf"/>
</dbReference>
<dbReference type="GO" id="GO:0003700">
    <property type="term" value="F:DNA-binding transcription factor activity"/>
    <property type="evidence" value="ECO:0007669"/>
    <property type="project" value="InterPro"/>
</dbReference>
<comment type="caution">
    <text evidence="3">The sequence shown here is derived from an EMBL/GenBank/DDBJ whole genome shotgun (WGS) entry which is preliminary data.</text>
</comment>
<dbReference type="SUPFAM" id="SSF53067">
    <property type="entry name" value="Actin-like ATPase domain"/>
    <property type="match status" value="1"/>
</dbReference>
<dbReference type="AlphaFoldDB" id="A0A1F7FKE4"/>
<dbReference type="Gene3D" id="1.10.10.10">
    <property type="entry name" value="Winged helix-like DNA-binding domain superfamily/Winged helix DNA-binding domain"/>
    <property type="match status" value="1"/>
</dbReference>
<evidence type="ECO:0000313" key="3">
    <source>
        <dbReference type="EMBL" id="OGK07041.1"/>
    </source>
</evidence>
<reference evidence="3 4" key="1">
    <citation type="journal article" date="2016" name="Nat. Commun.">
        <title>Thousands of microbial genomes shed light on interconnected biogeochemical processes in an aquifer system.</title>
        <authorList>
            <person name="Anantharaman K."/>
            <person name="Brown C.T."/>
            <person name="Hug L.A."/>
            <person name="Sharon I."/>
            <person name="Castelle C.J."/>
            <person name="Probst A.J."/>
            <person name="Thomas B.C."/>
            <person name="Singh A."/>
            <person name="Wilkins M.J."/>
            <person name="Karaoz U."/>
            <person name="Brodie E.L."/>
            <person name="Williams K.H."/>
            <person name="Hubbard S.S."/>
            <person name="Banfield J.F."/>
        </authorList>
    </citation>
    <scope>NUCLEOTIDE SEQUENCE [LARGE SCALE GENOMIC DNA]</scope>
</reference>
<dbReference type="InterPro" id="IPR000600">
    <property type="entry name" value="ROK"/>
</dbReference>
<dbReference type="SUPFAM" id="SSF46785">
    <property type="entry name" value="Winged helix' DNA-binding domain"/>
    <property type="match status" value="1"/>
</dbReference>
<dbReference type="Gene3D" id="3.30.420.40">
    <property type="match status" value="2"/>
</dbReference>
<dbReference type="InterPro" id="IPR043129">
    <property type="entry name" value="ATPase_NBD"/>
</dbReference>
<dbReference type="PANTHER" id="PTHR18964:SF149">
    <property type="entry name" value="BIFUNCTIONAL UDP-N-ACETYLGLUCOSAMINE 2-EPIMERASE_N-ACETYLMANNOSAMINE KINASE"/>
    <property type="match status" value="1"/>
</dbReference>
<dbReference type="CDD" id="cd00090">
    <property type="entry name" value="HTH_ARSR"/>
    <property type="match status" value="1"/>
</dbReference>
<dbReference type="EMBL" id="MFYX01000015">
    <property type="protein sequence ID" value="OGK07041.1"/>
    <property type="molecule type" value="Genomic_DNA"/>
</dbReference>
<dbReference type="Pfam" id="PF12802">
    <property type="entry name" value="MarR_2"/>
    <property type="match status" value="1"/>
</dbReference>
<evidence type="ECO:0000259" key="2">
    <source>
        <dbReference type="Pfam" id="PF12802"/>
    </source>
</evidence>
<dbReference type="Pfam" id="PF00480">
    <property type="entry name" value="ROK"/>
    <property type="match status" value="1"/>
</dbReference>
<evidence type="ECO:0000313" key="4">
    <source>
        <dbReference type="Proteomes" id="UP000179243"/>
    </source>
</evidence>
<protein>
    <recommendedName>
        <fullName evidence="2">HTH marR-type domain-containing protein</fullName>
    </recommendedName>
</protein>
<accession>A0A1F7FKE4</accession>
<dbReference type="Proteomes" id="UP000179243">
    <property type="component" value="Unassembled WGS sequence"/>
</dbReference>
<dbReference type="InterPro" id="IPR036388">
    <property type="entry name" value="WH-like_DNA-bd_sf"/>
</dbReference>
<dbReference type="CDD" id="cd23763">
    <property type="entry name" value="ASKHA_ATPase_ROK"/>
    <property type="match status" value="1"/>
</dbReference>
<evidence type="ECO:0000256" key="1">
    <source>
        <dbReference type="ARBA" id="ARBA00006479"/>
    </source>
</evidence>
<dbReference type="InterPro" id="IPR011991">
    <property type="entry name" value="ArsR-like_HTH"/>
</dbReference>
<name>A0A1F7FKE4_UNCRA</name>
<dbReference type="InterPro" id="IPR000835">
    <property type="entry name" value="HTH_MarR-typ"/>
</dbReference>